<gene>
    <name evidence="2" type="ORF">NF557_00615</name>
</gene>
<feature type="region of interest" description="Disordered" evidence="1">
    <location>
        <begin position="30"/>
        <end position="51"/>
    </location>
</feature>
<dbReference type="Proteomes" id="UP001056535">
    <property type="component" value="Chromosome"/>
</dbReference>
<name>A0ABY4YI80_9MICO</name>
<reference evidence="2" key="1">
    <citation type="submission" date="2022-06" db="EMBL/GenBank/DDBJ databases">
        <title>Ornithinimicrobium JY.X270.</title>
        <authorList>
            <person name="Huang Y."/>
        </authorList>
    </citation>
    <scope>NUCLEOTIDE SEQUENCE</scope>
    <source>
        <strain evidence="2">JY.X270</strain>
    </source>
</reference>
<feature type="compositionally biased region" description="Basic and acidic residues" evidence="1">
    <location>
        <begin position="30"/>
        <end position="45"/>
    </location>
</feature>
<dbReference type="RefSeq" id="WP_252621173.1">
    <property type="nucleotide sequence ID" value="NZ_CP099490.1"/>
</dbReference>
<evidence type="ECO:0000313" key="3">
    <source>
        <dbReference type="Proteomes" id="UP001056535"/>
    </source>
</evidence>
<proteinExistence type="predicted"/>
<sequence length="51" mass="5577">MVAALMMLLIVLVSMEVVERVVAMVTSDGLGRRDDSALPRSHRGEALNPLR</sequence>
<keyword evidence="3" id="KW-1185">Reference proteome</keyword>
<accession>A0ABY4YI80</accession>
<evidence type="ECO:0000256" key="1">
    <source>
        <dbReference type="SAM" id="MobiDB-lite"/>
    </source>
</evidence>
<protein>
    <submittedName>
        <fullName evidence="2">Uncharacterized protein</fullName>
    </submittedName>
</protein>
<organism evidence="2 3">
    <name type="scientific">Ornithinimicrobium cryptoxanthini</name>
    <dbReference type="NCBI Taxonomy" id="2934161"/>
    <lineage>
        <taxon>Bacteria</taxon>
        <taxon>Bacillati</taxon>
        <taxon>Actinomycetota</taxon>
        <taxon>Actinomycetes</taxon>
        <taxon>Micrococcales</taxon>
        <taxon>Ornithinimicrobiaceae</taxon>
        <taxon>Ornithinimicrobium</taxon>
    </lineage>
</organism>
<dbReference type="EMBL" id="CP099490">
    <property type="protein sequence ID" value="USQ76471.1"/>
    <property type="molecule type" value="Genomic_DNA"/>
</dbReference>
<evidence type="ECO:0000313" key="2">
    <source>
        <dbReference type="EMBL" id="USQ76471.1"/>
    </source>
</evidence>